<protein>
    <recommendedName>
        <fullName evidence="3">HTH marR-type domain-containing protein</fullName>
    </recommendedName>
</protein>
<evidence type="ECO:0000313" key="1">
    <source>
        <dbReference type="EMBL" id="PVZ93666.1"/>
    </source>
</evidence>
<evidence type="ECO:0000313" key="2">
    <source>
        <dbReference type="Proteomes" id="UP000244893"/>
    </source>
</evidence>
<evidence type="ECO:0008006" key="3">
    <source>
        <dbReference type="Google" id="ProtNLM"/>
    </source>
</evidence>
<name>A0A2V1HM06_9MICO</name>
<keyword evidence="2" id="KW-1185">Reference proteome</keyword>
<sequence>MITPHGEPDEDPVESTLRASRALLGVVARSSIDALTRVSVSELRLLVLLTSRGPSSPSELAARMGEGPASVDPLLSSLASRAFVAFVSGADPASPSLQITSRGREIVDEVTERRRSELATILARLSHVQRRELGEALSAFADAADEASSEELLILGL</sequence>
<gene>
    <name evidence="1" type="ORF">DDQ50_07615</name>
</gene>
<dbReference type="SUPFAM" id="SSF46785">
    <property type="entry name" value="Winged helix' DNA-binding domain"/>
    <property type="match status" value="1"/>
</dbReference>
<dbReference type="InterPro" id="IPR036388">
    <property type="entry name" value="WH-like_DNA-bd_sf"/>
</dbReference>
<dbReference type="Proteomes" id="UP000244893">
    <property type="component" value="Unassembled WGS sequence"/>
</dbReference>
<proteinExistence type="predicted"/>
<dbReference type="AlphaFoldDB" id="A0A2V1HM06"/>
<dbReference type="InterPro" id="IPR036390">
    <property type="entry name" value="WH_DNA-bd_sf"/>
</dbReference>
<accession>A0A2V1HM06</accession>
<dbReference type="EMBL" id="QEOP01000002">
    <property type="protein sequence ID" value="PVZ93666.1"/>
    <property type="molecule type" value="Genomic_DNA"/>
</dbReference>
<organism evidence="1 2">
    <name type="scientific">Amnibacterium flavum</name>
    <dbReference type="NCBI Taxonomy" id="2173173"/>
    <lineage>
        <taxon>Bacteria</taxon>
        <taxon>Bacillati</taxon>
        <taxon>Actinomycetota</taxon>
        <taxon>Actinomycetes</taxon>
        <taxon>Micrococcales</taxon>
        <taxon>Microbacteriaceae</taxon>
        <taxon>Amnibacterium</taxon>
    </lineage>
</organism>
<reference evidence="1 2" key="1">
    <citation type="submission" date="2018-05" db="EMBL/GenBank/DDBJ databases">
        <title>Amnibacterium sp. M8JJ-5, whole genome shotgun sequence.</title>
        <authorList>
            <person name="Tuo L."/>
        </authorList>
    </citation>
    <scope>NUCLEOTIDE SEQUENCE [LARGE SCALE GENOMIC DNA]</scope>
    <source>
        <strain evidence="1 2">M8JJ-5</strain>
    </source>
</reference>
<dbReference type="RefSeq" id="WP_116756180.1">
    <property type="nucleotide sequence ID" value="NZ_JBHUEX010000001.1"/>
</dbReference>
<dbReference type="OrthoDB" id="8966183at2"/>
<comment type="caution">
    <text evidence="1">The sequence shown here is derived from an EMBL/GenBank/DDBJ whole genome shotgun (WGS) entry which is preliminary data.</text>
</comment>
<dbReference type="Gene3D" id="1.10.10.10">
    <property type="entry name" value="Winged helix-like DNA-binding domain superfamily/Winged helix DNA-binding domain"/>
    <property type="match status" value="1"/>
</dbReference>